<keyword evidence="5" id="KW-0862">Zinc</keyword>
<dbReference type="InterPro" id="IPR001405">
    <property type="entry name" value="UPF0758"/>
</dbReference>
<evidence type="ECO:0000259" key="7">
    <source>
        <dbReference type="PROSITE" id="PS50249"/>
    </source>
</evidence>
<dbReference type="PROSITE" id="PS50249">
    <property type="entry name" value="MPN"/>
    <property type="match status" value="1"/>
</dbReference>
<dbReference type="Proteomes" id="UP000255101">
    <property type="component" value="Unassembled WGS sequence"/>
</dbReference>
<dbReference type="InterPro" id="IPR037518">
    <property type="entry name" value="MPN"/>
</dbReference>
<dbReference type="GO" id="GO:0046872">
    <property type="term" value="F:metal ion binding"/>
    <property type="evidence" value="ECO:0007669"/>
    <property type="project" value="UniProtKB-KW"/>
</dbReference>
<keyword evidence="4" id="KW-0378">Hydrolase</keyword>
<dbReference type="CDD" id="cd08071">
    <property type="entry name" value="MPN_DUF2466"/>
    <property type="match status" value="1"/>
</dbReference>
<evidence type="ECO:0000256" key="3">
    <source>
        <dbReference type="ARBA" id="ARBA00022723"/>
    </source>
</evidence>
<feature type="domain" description="MPN" evidence="7">
    <location>
        <begin position="36"/>
        <end position="160"/>
    </location>
</feature>
<dbReference type="RefSeq" id="WP_019595735.1">
    <property type="nucleotide sequence ID" value="NZ_FOVA01000007.1"/>
</dbReference>
<keyword evidence="2" id="KW-0645">Protease</keyword>
<dbReference type="InterPro" id="IPR025657">
    <property type="entry name" value="RadC_JAB"/>
</dbReference>
<dbReference type="GO" id="GO:0006508">
    <property type="term" value="P:proteolysis"/>
    <property type="evidence" value="ECO:0007669"/>
    <property type="project" value="UniProtKB-KW"/>
</dbReference>
<reference evidence="8 9" key="1">
    <citation type="submission" date="2018-06" db="EMBL/GenBank/DDBJ databases">
        <authorList>
            <consortium name="Pathogen Informatics"/>
            <person name="Doyle S."/>
        </authorList>
    </citation>
    <scope>NUCLEOTIDE SEQUENCE [LARGE SCALE GENOMIC DNA]</scope>
    <source>
        <strain evidence="8 9">NCTC11460</strain>
    </source>
</reference>
<evidence type="ECO:0000256" key="2">
    <source>
        <dbReference type="ARBA" id="ARBA00022670"/>
    </source>
</evidence>
<accession>A0A379CER0</accession>
<evidence type="ECO:0000256" key="1">
    <source>
        <dbReference type="ARBA" id="ARBA00010243"/>
    </source>
</evidence>
<evidence type="ECO:0000313" key="9">
    <source>
        <dbReference type="Proteomes" id="UP000255101"/>
    </source>
</evidence>
<sequence>MRATIYKTAIKKQENGFKMMELVKEASRNYKDIPTGLNNPDKVYQQIERIINPSELSEEEFWVMCLDVKNKNIGNFRTSKGTIDCTVVHPREVFKGAILLNSANIILTHNHPTGNPTPSEEDIELTKRLVECGELLGIKVLDHIITGDGVFHSLREHSQM</sequence>
<keyword evidence="3" id="KW-0479">Metal-binding</keyword>
<dbReference type="PANTHER" id="PTHR30471">
    <property type="entry name" value="DNA REPAIR PROTEIN RADC"/>
    <property type="match status" value="1"/>
</dbReference>
<protein>
    <submittedName>
        <fullName evidence="8">DNA repair protein RadC</fullName>
    </submittedName>
</protein>
<name>A0A379CER0_9FIRM</name>
<organism evidence="8 9">
    <name type="scientific">Peptostreptococcus anaerobius</name>
    <dbReference type="NCBI Taxonomy" id="1261"/>
    <lineage>
        <taxon>Bacteria</taxon>
        <taxon>Bacillati</taxon>
        <taxon>Bacillota</taxon>
        <taxon>Clostridia</taxon>
        <taxon>Peptostreptococcales</taxon>
        <taxon>Peptostreptococcaceae</taxon>
        <taxon>Peptostreptococcus</taxon>
    </lineage>
</organism>
<comment type="similarity">
    <text evidence="1">Belongs to the UPF0758 family.</text>
</comment>
<evidence type="ECO:0000256" key="6">
    <source>
        <dbReference type="ARBA" id="ARBA00023049"/>
    </source>
</evidence>
<dbReference type="GO" id="GO:0008237">
    <property type="term" value="F:metallopeptidase activity"/>
    <property type="evidence" value="ECO:0007669"/>
    <property type="project" value="UniProtKB-KW"/>
</dbReference>
<evidence type="ECO:0000256" key="4">
    <source>
        <dbReference type="ARBA" id="ARBA00022801"/>
    </source>
</evidence>
<dbReference type="EMBL" id="UGTB01000004">
    <property type="protein sequence ID" value="SUB60185.1"/>
    <property type="molecule type" value="Genomic_DNA"/>
</dbReference>
<gene>
    <name evidence="8" type="primary">ykfG</name>
    <name evidence="8" type="ORF">NCTC11460_00063</name>
</gene>
<proteinExistence type="inferred from homology"/>
<evidence type="ECO:0000313" key="8">
    <source>
        <dbReference type="EMBL" id="SUB60185.1"/>
    </source>
</evidence>
<dbReference type="Pfam" id="PF04002">
    <property type="entry name" value="RadC"/>
    <property type="match status" value="1"/>
</dbReference>
<keyword evidence="6" id="KW-0482">Metalloprotease</keyword>
<dbReference type="AlphaFoldDB" id="A0A379CER0"/>
<evidence type="ECO:0000256" key="5">
    <source>
        <dbReference type="ARBA" id="ARBA00022833"/>
    </source>
</evidence>
<dbReference type="PANTHER" id="PTHR30471:SF3">
    <property type="entry name" value="UPF0758 PROTEIN YEES-RELATED"/>
    <property type="match status" value="1"/>
</dbReference>
<dbReference type="Gene3D" id="3.40.140.10">
    <property type="entry name" value="Cytidine Deaminase, domain 2"/>
    <property type="match status" value="1"/>
</dbReference>